<name>A0A1B6ED29_9HEMI</name>
<organism evidence="1">
    <name type="scientific">Clastoptera arizonana</name>
    <name type="common">Arizona spittle bug</name>
    <dbReference type="NCBI Taxonomy" id="38151"/>
    <lineage>
        <taxon>Eukaryota</taxon>
        <taxon>Metazoa</taxon>
        <taxon>Ecdysozoa</taxon>
        <taxon>Arthropoda</taxon>
        <taxon>Hexapoda</taxon>
        <taxon>Insecta</taxon>
        <taxon>Pterygota</taxon>
        <taxon>Neoptera</taxon>
        <taxon>Paraneoptera</taxon>
        <taxon>Hemiptera</taxon>
        <taxon>Auchenorrhyncha</taxon>
        <taxon>Cercopoidea</taxon>
        <taxon>Clastopteridae</taxon>
        <taxon>Clastoptera</taxon>
    </lineage>
</organism>
<reference evidence="1" key="1">
    <citation type="submission" date="2015-12" db="EMBL/GenBank/DDBJ databases">
        <title>De novo transcriptome assembly of four potential Pierce s Disease insect vectors from Arizona vineyards.</title>
        <authorList>
            <person name="Tassone E.E."/>
        </authorList>
    </citation>
    <scope>NUCLEOTIDE SEQUENCE</scope>
</reference>
<sequence>MDNMVFCNYIFLFMVPHFCKQKCVKTIMSDFADSDSSTSSSDEDEENVLKIEKKYVDQAIEMIYTPDDELEKIPFKFRLSKGPKVIRECQISGLKSIGLVSTNERSTSALLNELHTCLSKHDFKNVSRCLNLMLNKSSHMLPVIWKTCFILLLNHPNSSKEIVEDFLQMCVGLRHVSQMQSFLEEIMTLPEDLEPVSKSIRFKKK</sequence>
<dbReference type="AlphaFoldDB" id="A0A1B6ED29"/>
<protein>
    <submittedName>
        <fullName evidence="1">Uncharacterized protein</fullName>
    </submittedName>
</protein>
<gene>
    <name evidence="1" type="ORF">g.23573</name>
</gene>
<accession>A0A1B6ED29</accession>
<dbReference type="EMBL" id="GEDC01001476">
    <property type="protein sequence ID" value="JAS35822.1"/>
    <property type="molecule type" value="Transcribed_RNA"/>
</dbReference>
<proteinExistence type="predicted"/>
<evidence type="ECO:0000313" key="1">
    <source>
        <dbReference type="EMBL" id="JAS35822.1"/>
    </source>
</evidence>